<dbReference type="EMBL" id="CAXITT010000272">
    <property type="protein sequence ID" value="CAL1537713.1"/>
    <property type="molecule type" value="Genomic_DNA"/>
</dbReference>
<feature type="non-terminal residue" evidence="2">
    <location>
        <position position="1"/>
    </location>
</feature>
<evidence type="ECO:0000313" key="2">
    <source>
        <dbReference type="EMBL" id="CAL1537713.1"/>
    </source>
</evidence>
<dbReference type="AlphaFoldDB" id="A0AAV2HW31"/>
<proteinExistence type="predicted"/>
<evidence type="ECO:0000256" key="1">
    <source>
        <dbReference type="SAM" id="MobiDB-lite"/>
    </source>
</evidence>
<comment type="caution">
    <text evidence="2">The sequence shown here is derived from an EMBL/GenBank/DDBJ whole genome shotgun (WGS) entry which is preliminary data.</text>
</comment>
<organism evidence="2 3">
    <name type="scientific">Lymnaea stagnalis</name>
    <name type="common">Great pond snail</name>
    <name type="synonym">Helix stagnalis</name>
    <dbReference type="NCBI Taxonomy" id="6523"/>
    <lineage>
        <taxon>Eukaryota</taxon>
        <taxon>Metazoa</taxon>
        <taxon>Spiralia</taxon>
        <taxon>Lophotrochozoa</taxon>
        <taxon>Mollusca</taxon>
        <taxon>Gastropoda</taxon>
        <taxon>Heterobranchia</taxon>
        <taxon>Euthyneura</taxon>
        <taxon>Panpulmonata</taxon>
        <taxon>Hygrophila</taxon>
        <taxon>Lymnaeoidea</taxon>
        <taxon>Lymnaeidae</taxon>
        <taxon>Lymnaea</taxon>
    </lineage>
</organism>
<gene>
    <name evidence="2" type="ORF">GSLYS_00011615001</name>
</gene>
<accession>A0AAV2HW31</accession>
<evidence type="ECO:0000313" key="3">
    <source>
        <dbReference type="Proteomes" id="UP001497497"/>
    </source>
</evidence>
<reference evidence="2 3" key="1">
    <citation type="submission" date="2024-04" db="EMBL/GenBank/DDBJ databases">
        <authorList>
            <consortium name="Genoscope - CEA"/>
            <person name="William W."/>
        </authorList>
    </citation>
    <scope>NUCLEOTIDE SEQUENCE [LARGE SCALE GENOMIC DNA]</scope>
</reference>
<dbReference type="Proteomes" id="UP001497497">
    <property type="component" value="Unassembled WGS sequence"/>
</dbReference>
<feature type="region of interest" description="Disordered" evidence="1">
    <location>
        <begin position="111"/>
        <end position="135"/>
    </location>
</feature>
<feature type="non-terminal residue" evidence="2">
    <location>
        <position position="191"/>
    </location>
</feature>
<sequence>LFVVKKNEWFPYTMENGDLQRVYRQFIENFCNEIDNGAQEDNDLPFRPYSSYLMPSELEGECLEWIRRYLSQHNCPEGLISQLTRAVFTNFDDSIKLSEYYVEVLDRGSNNKSNKDDNIDDDSSHSSSVDGDQIEQAGPPKLDAFKLLLHVVSHVHTTVQSWRSAPPAFTCNPTTLRVCSHAIKNTRRKME</sequence>
<protein>
    <submittedName>
        <fullName evidence="2">Uncharacterized protein</fullName>
    </submittedName>
</protein>
<keyword evidence="3" id="KW-1185">Reference proteome</keyword>
<name>A0AAV2HW31_LYMST</name>